<keyword evidence="3" id="KW-0675">Receptor</keyword>
<accession>A0ABT6WY20</accession>
<feature type="domain" description="TIR" evidence="2">
    <location>
        <begin position="4"/>
        <end position="141"/>
    </location>
</feature>
<reference evidence="3 4" key="1">
    <citation type="submission" date="2023-05" db="EMBL/GenBank/DDBJ databases">
        <title>Actinoplanes sp. NEAU-A12 genome sequencing.</title>
        <authorList>
            <person name="Wang Z.-S."/>
        </authorList>
    </citation>
    <scope>NUCLEOTIDE SEQUENCE [LARGE SCALE GENOMIC DNA]</scope>
    <source>
        <strain evidence="3 4">NEAU-A12</strain>
    </source>
</reference>
<dbReference type="Proteomes" id="UP001241758">
    <property type="component" value="Unassembled WGS sequence"/>
</dbReference>
<dbReference type="InterPro" id="IPR000157">
    <property type="entry name" value="TIR_dom"/>
</dbReference>
<keyword evidence="4" id="KW-1185">Reference proteome</keyword>
<feature type="compositionally biased region" description="Basic and acidic residues" evidence="1">
    <location>
        <begin position="155"/>
        <end position="173"/>
    </location>
</feature>
<dbReference type="EMBL" id="JASCTH010000035">
    <property type="protein sequence ID" value="MDI6104628.1"/>
    <property type="molecule type" value="Genomic_DNA"/>
</dbReference>
<dbReference type="Pfam" id="PF13676">
    <property type="entry name" value="TIR_2"/>
    <property type="match status" value="1"/>
</dbReference>
<evidence type="ECO:0000259" key="2">
    <source>
        <dbReference type="Pfam" id="PF13676"/>
    </source>
</evidence>
<dbReference type="InterPro" id="IPR035897">
    <property type="entry name" value="Toll_tir_struct_dom_sf"/>
</dbReference>
<proteinExistence type="predicted"/>
<evidence type="ECO:0000256" key="1">
    <source>
        <dbReference type="SAM" id="MobiDB-lite"/>
    </source>
</evidence>
<feature type="region of interest" description="Disordered" evidence="1">
    <location>
        <begin position="155"/>
        <end position="177"/>
    </location>
</feature>
<protein>
    <submittedName>
        <fullName evidence="3">Toll/interleukin-1 receptor domain-containing protein</fullName>
    </submittedName>
</protein>
<comment type="caution">
    <text evidence="3">The sequence shown here is derived from an EMBL/GenBank/DDBJ whole genome shotgun (WGS) entry which is preliminary data.</text>
</comment>
<sequence length="206" mass="22415">MSGIFVNYRTGDDDFAAALVDDHLRGVFGEENVFRDSRSLTAGTDFPPELWRRLMGSKVLLVLIGPRWLTLTHTSGGRRVDRPDDFVRREIEAAFAARIRVIPVLLNGAPLPAAEDLPASLRGLTTRQAVSLRQRESGKDLGHLVEVLSALVKPREKPAEKASGEPAGDDRHSVSFQQGGVYLGPHATVHGGNFAGRDQIVRGDSS</sequence>
<organism evidence="3 4">
    <name type="scientific">Actinoplanes sandaracinus</name>
    <dbReference type="NCBI Taxonomy" id="3045177"/>
    <lineage>
        <taxon>Bacteria</taxon>
        <taxon>Bacillati</taxon>
        <taxon>Actinomycetota</taxon>
        <taxon>Actinomycetes</taxon>
        <taxon>Micromonosporales</taxon>
        <taxon>Micromonosporaceae</taxon>
        <taxon>Actinoplanes</taxon>
    </lineage>
</organism>
<evidence type="ECO:0000313" key="3">
    <source>
        <dbReference type="EMBL" id="MDI6104628.1"/>
    </source>
</evidence>
<dbReference type="RefSeq" id="WP_282766028.1">
    <property type="nucleotide sequence ID" value="NZ_JASCTH010000035.1"/>
</dbReference>
<gene>
    <name evidence="3" type="ORF">QLQ12_39160</name>
</gene>
<feature type="region of interest" description="Disordered" evidence="1">
    <location>
        <begin position="187"/>
        <end position="206"/>
    </location>
</feature>
<dbReference type="SUPFAM" id="SSF52200">
    <property type="entry name" value="Toll/Interleukin receptor TIR domain"/>
    <property type="match status" value="1"/>
</dbReference>
<dbReference type="Gene3D" id="3.40.50.10140">
    <property type="entry name" value="Toll/interleukin-1 receptor homology (TIR) domain"/>
    <property type="match status" value="1"/>
</dbReference>
<name>A0ABT6WY20_9ACTN</name>
<evidence type="ECO:0000313" key="4">
    <source>
        <dbReference type="Proteomes" id="UP001241758"/>
    </source>
</evidence>